<accession>A0A2S5KIC8</accession>
<proteinExistence type="predicted"/>
<gene>
    <name evidence="2" type="primary">csy2</name>
    <name evidence="2" type="ORF">C4K68_24760</name>
</gene>
<name>A0A2S5KIC8_9PROT</name>
<dbReference type="InterPro" id="IPR013398">
    <property type="entry name" value="CRISPR-assoc_prot_Csy2"/>
</dbReference>
<dbReference type="NCBIfam" id="TIGR02565">
    <property type="entry name" value="cas_Csy2"/>
    <property type="match status" value="1"/>
</dbReference>
<protein>
    <submittedName>
        <fullName evidence="2">Type I-F CRISPR-associated protein Csy2</fullName>
    </submittedName>
</protein>
<sequence length="331" mass="36625">MNEQGLLIIPRLRVQNANCISSPMTWGFPAMTAFTGLMVALERKVHEHTGLEFLSVGVICHHFAAQVTTGGYTRTFCLTRNPVDKDGSTAAIVEEGRAHLEITLVFGVAGSGMAASDEQLQQAAHHCADVLATLRIAGGSVLPAEPGTPGYYQQPTLKSLSDDPDLRASEFRSLRRQWLPGFALVCRDDLLTERLHELRQSQPEASRIDAWLDLSRLHIRPRPATEQTQAPATPATDKVEWEASRPPGWLVPIPVGFGALSPLHQPGEVAHARDMTVPFRFVESLYSIGQWLSPHRLQSPEQLMWYSTHDDSSGLYRCQNDYSPSHITDFA</sequence>
<feature type="compositionally biased region" description="Low complexity" evidence="1">
    <location>
        <begin position="222"/>
        <end position="236"/>
    </location>
</feature>
<dbReference type="CDD" id="cd09736">
    <property type="entry name" value="Csy2_I-F"/>
    <property type="match status" value="1"/>
</dbReference>
<organism evidence="2 3">
    <name type="scientific">Proteobacteria bacterium 228</name>
    <dbReference type="NCBI Taxonomy" id="2083153"/>
    <lineage>
        <taxon>Bacteria</taxon>
        <taxon>Pseudomonadati</taxon>
        <taxon>Pseudomonadota</taxon>
    </lineage>
</organism>
<comment type="caution">
    <text evidence="2">The sequence shown here is derived from an EMBL/GenBank/DDBJ whole genome shotgun (WGS) entry which is preliminary data.</text>
</comment>
<dbReference type="OrthoDB" id="1550641at2"/>
<dbReference type="EMBL" id="PRLP01000143">
    <property type="protein sequence ID" value="PPC74538.1"/>
    <property type="molecule type" value="Genomic_DNA"/>
</dbReference>
<dbReference type="Pfam" id="PF09614">
    <property type="entry name" value="Cas_Csy2"/>
    <property type="match status" value="1"/>
</dbReference>
<feature type="region of interest" description="Disordered" evidence="1">
    <location>
        <begin position="222"/>
        <end position="241"/>
    </location>
</feature>
<reference evidence="2 3" key="1">
    <citation type="submission" date="2018-02" db="EMBL/GenBank/DDBJ databases">
        <title>novel marine gammaproteobacteria from coastal saline agro ecosystem.</title>
        <authorList>
            <person name="Krishnan R."/>
            <person name="Ramesh Kumar N."/>
        </authorList>
    </citation>
    <scope>NUCLEOTIDE SEQUENCE [LARGE SCALE GENOMIC DNA]</scope>
    <source>
        <strain evidence="2 3">228</strain>
    </source>
</reference>
<evidence type="ECO:0000256" key="1">
    <source>
        <dbReference type="SAM" id="MobiDB-lite"/>
    </source>
</evidence>
<evidence type="ECO:0000313" key="2">
    <source>
        <dbReference type="EMBL" id="PPC74538.1"/>
    </source>
</evidence>
<evidence type="ECO:0000313" key="3">
    <source>
        <dbReference type="Proteomes" id="UP000238196"/>
    </source>
</evidence>
<dbReference type="AlphaFoldDB" id="A0A2S5KIC8"/>
<dbReference type="Proteomes" id="UP000238196">
    <property type="component" value="Unassembled WGS sequence"/>
</dbReference>